<gene>
    <name evidence="1" type="ORF">SGLAU_04155</name>
</gene>
<evidence type="ECO:0000313" key="1">
    <source>
        <dbReference type="EMBL" id="AIR96857.1"/>
    </source>
</evidence>
<dbReference type="EMBL" id="CP009438">
    <property type="protein sequence ID" value="AIR96857.1"/>
    <property type="molecule type" value="Genomic_DNA"/>
</dbReference>
<dbReference type="Gene3D" id="1.10.600.10">
    <property type="entry name" value="Farnesyl Diphosphate Synthase"/>
    <property type="match status" value="1"/>
</dbReference>
<dbReference type="HOGENOM" id="CLU_042538_4_2_11"/>
<dbReference type="STRING" id="1907.SGLAU_04155"/>
<keyword evidence="2" id="KW-1185">Reference proteome</keyword>
<evidence type="ECO:0008006" key="3">
    <source>
        <dbReference type="Google" id="ProtNLM"/>
    </source>
</evidence>
<accession>A0A089WZH9</accession>
<evidence type="ECO:0000313" key="2">
    <source>
        <dbReference type="Proteomes" id="UP000029482"/>
    </source>
</evidence>
<reference evidence="2" key="1">
    <citation type="journal article" date="2015" name="J. Biotechnol.">
        <title>Complete genome sequence of the actinobacterium Streptomyces glaucescens GLA.O (DSM 40922) consisting of a linear chromosome and one linear plasmid.</title>
        <authorList>
            <person name="Ortseifen V."/>
            <person name="Winkler A."/>
            <person name="Albersmeier A."/>
            <person name="Wendler S."/>
            <person name="Puhler A."/>
            <person name="Kalinowski J."/>
            <person name="Ruckert C."/>
        </authorList>
    </citation>
    <scope>NUCLEOTIDE SEQUENCE [LARGE SCALE GENOMIC DNA]</scope>
    <source>
        <strain evidence="2">DSM 40922 / GLA O</strain>
    </source>
</reference>
<dbReference type="SUPFAM" id="SSF48576">
    <property type="entry name" value="Terpenoid synthases"/>
    <property type="match status" value="1"/>
</dbReference>
<dbReference type="Proteomes" id="UP000029482">
    <property type="component" value="Chromosome"/>
</dbReference>
<dbReference type="KEGG" id="sgu:SGLAU_04155"/>
<dbReference type="NCBIfam" id="NF041563">
    <property type="entry name" value="amorph_syn"/>
    <property type="match status" value="1"/>
</dbReference>
<name>A0A089WZH9_STRGA</name>
<proteinExistence type="predicted"/>
<dbReference type="AlphaFoldDB" id="A0A089WZH9"/>
<dbReference type="InterPro" id="IPR048138">
    <property type="entry name" value="Amorph_synthase"/>
</dbReference>
<dbReference type="Pfam" id="PF19086">
    <property type="entry name" value="Terpene_syn_C_2"/>
    <property type="match status" value="1"/>
</dbReference>
<dbReference type="InterPro" id="IPR008949">
    <property type="entry name" value="Isoprenoid_synthase_dom_sf"/>
</dbReference>
<protein>
    <recommendedName>
        <fullName evidence="3">Sesquiterpene cyclase</fullName>
    </recommendedName>
</protein>
<sequence length="338" mass="37150">MTTVSRTREDVAVPRQGGPRYSSLAELIDAQLYMPFPFRSNPREAEAEAGVEEWLRECGLLDEPGVAEMIAATRPAQLASYSSPAVDPGILQIVAHQIAYQFVFDDRAEQIGHRWPDRLLPMLCESVAVLRDGAAPATALGAALADLYRQVQERCTPEQAARWAWKSREYVHGLLYEAVAQTGAAPPRIDLCASIRSLTAGIEPFHPLYEAAQRREVPARELHHPVLRRMTRLSVDAAVWTADLFSAVKEQRAGGVINLALAHQCRQRCSLPAAVSLAIRQVNGAVREFEGLWSGIRAELSPAGSGYVDGMIGWISGCYHWSRTTPRYAETAAAPALR</sequence>
<organism evidence="1 2">
    <name type="scientific">Streptomyces glaucescens</name>
    <dbReference type="NCBI Taxonomy" id="1907"/>
    <lineage>
        <taxon>Bacteria</taxon>
        <taxon>Bacillati</taxon>
        <taxon>Actinomycetota</taxon>
        <taxon>Actinomycetes</taxon>
        <taxon>Kitasatosporales</taxon>
        <taxon>Streptomycetaceae</taxon>
        <taxon>Streptomyces</taxon>
    </lineage>
</organism>